<dbReference type="InterPro" id="IPR005119">
    <property type="entry name" value="LysR_subst-bd"/>
</dbReference>
<reference evidence="6 7" key="1">
    <citation type="submission" date="2018-03" db="EMBL/GenBank/DDBJ databases">
        <title>Genomic Encyclopedia of Archaeal and Bacterial Type Strains, Phase II (KMG-II): from individual species to whole genera.</title>
        <authorList>
            <person name="Goeker M."/>
        </authorList>
    </citation>
    <scope>NUCLEOTIDE SEQUENCE [LARGE SCALE GENOMIC DNA]</scope>
    <source>
        <strain evidence="6 7">DSM 25328</strain>
    </source>
</reference>
<dbReference type="GO" id="GO:0003700">
    <property type="term" value="F:DNA-binding transcription factor activity"/>
    <property type="evidence" value="ECO:0007669"/>
    <property type="project" value="InterPro"/>
</dbReference>
<dbReference type="Pfam" id="PF00126">
    <property type="entry name" value="HTH_1"/>
    <property type="match status" value="1"/>
</dbReference>
<name>A0A2T1APL8_TRISK</name>
<dbReference type="PROSITE" id="PS50931">
    <property type="entry name" value="HTH_LYSR"/>
    <property type="match status" value="1"/>
</dbReference>
<evidence type="ECO:0000256" key="1">
    <source>
        <dbReference type="ARBA" id="ARBA00009437"/>
    </source>
</evidence>
<evidence type="ECO:0000313" key="7">
    <source>
        <dbReference type="Proteomes" id="UP000237718"/>
    </source>
</evidence>
<dbReference type="AlphaFoldDB" id="A0A2T1APL8"/>
<evidence type="ECO:0000256" key="4">
    <source>
        <dbReference type="ARBA" id="ARBA00023163"/>
    </source>
</evidence>
<dbReference type="Gene3D" id="1.10.10.10">
    <property type="entry name" value="Winged helix-like DNA-binding domain superfamily/Winged helix DNA-binding domain"/>
    <property type="match status" value="1"/>
</dbReference>
<dbReference type="Proteomes" id="UP000237718">
    <property type="component" value="Unassembled WGS sequence"/>
</dbReference>
<evidence type="ECO:0000259" key="5">
    <source>
        <dbReference type="PROSITE" id="PS50931"/>
    </source>
</evidence>
<organism evidence="6 7">
    <name type="scientific">Tritonibacter scottomollicae</name>
    <name type="common">Epibacterium scottomollicae</name>
    <dbReference type="NCBI Taxonomy" id="483013"/>
    <lineage>
        <taxon>Bacteria</taxon>
        <taxon>Pseudomonadati</taxon>
        <taxon>Pseudomonadota</taxon>
        <taxon>Alphaproteobacteria</taxon>
        <taxon>Rhodobacterales</taxon>
        <taxon>Paracoccaceae</taxon>
        <taxon>Tritonibacter</taxon>
    </lineage>
</organism>
<sequence length="275" mass="29714">MNDLQNIETFAEVATQLSFAAAARRLGLPPSTVTSRIRALEQSLGVRLLDRTTRSTALTAEGALFLDRCRLALSEIETARALVSSTQSASGPVRLSVPTALPMDRLAQVTARVLDRHPNIHIDITVEDRPTDFVQDGVDIALRGNRPGSANLIARLLSQMPVRLVAPPGRLQDETLPVLGPLSRHLPMPRRAGRAYCESFSLARHLALAGMARACLPLSLCEEDGKTGALDLGPPPAGVEAQLGLYLVYQDRRHVPQRVRLVMDALIEAFSAAVA</sequence>
<dbReference type="PANTHER" id="PTHR30537:SF5">
    <property type="entry name" value="HTH-TYPE TRANSCRIPTIONAL ACTIVATOR TTDR-RELATED"/>
    <property type="match status" value="1"/>
</dbReference>
<comment type="caution">
    <text evidence="6">The sequence shown here is derived from an EMBL/GenBank/DDBJ whole genome shotgun (WGS) entry which is preliminary data.</text>
</comment>
<dbReference type="PANTHER" id="PTHR30537">
    <property type="entry name" value="HTH-TYPE TRANSCRIPTIONAL REGULATOR"/>
    <property type="match status" value="1"/>
</dbReference>
<accession>A0A2T1APL8</accession>
<dbReference type="InterPro" id="IPR000847">
    <property type="entry name" value="LysR_HTH_N"/>
</dbReference>
<dbReference type="EMBL" id="PVUF01000001">
    <property type="protein sequence ID" value="PRZ50457.1"/>
    <property type="molecule type" value="Genomic_DNA"/>
</dbReference>
<dbReference type="InterPro" id="IPR036390">
    <property type="entry name" value="WH_DNA-bd_sf"/>
</dbReference>
<feature type="domain" description="HTH lysR-type" evidence="5">
    <location>
        <begin position="1"/>
        <end position="59"/>
    </location>
</feature>
<dbReference type="InterPro" id="IPR036388">
    <property type="entry name" value="WH-like_DNA-bd_sf"/>
</dbReference>
<proteinExistence type="inferred from homology"/>
<evidence type="ECO:0000256" key="3">
    <source>
        <dbReference type="ARBA" id="ARBA00023125"/>
    </source>
</evidence>
<protein>
    <submittedName>
        <fullName evidence="6">DNA-binding transcriptional LysR family regulator</fullName>
    </submittedName>
</protein>
<keyword evidence="4" id="KW-0804">Transcription</keyword>
<keyword evidence="2" id="KW-0805">Transcription regulation</keyword>
<dbReference type="GO" id="GO:0003677">
    <property type="term" value="F:DNA binding"/>
    <property type="evidence" value="ECO:0007669"/>
    <property type="project" value="UniProtKB-KW"/>
</dbReference>
<dbReference type="Gene3D" id="3.40.190.290">
    <property type="match status" value="2"/>
</dbReference>
<dbReference type="Pfam" id="PF03466">
    <property type="entry name" value="LysR_substrate"/>
    <property type="match status" value="1"/>
</dbReference>
<evidence type="ECO:0000256" key="2">
    <source>
        <dbReference type="ARBA" id="ARBA00023015"/>
    </source>
</evidence>
<gene>
    <name evidence="6" type="ORF">CLV89_101680</name>
</gene>
<keyword evidence="3 6" id="KW-0238">DNA-binding</keyword>
<dbReference type="SUPFAM" id="SSF53850">
    <property type="entry name" value="Periplasmic binding protein-like II"/>
    <property type="match status" value="1"/>
</dbReference>
<evidence type="ECO:0000313" key="6">
    <source>
        <dbReference type="EMBL" id="PRZ50457.1"/>
    </source>
</evidence>
<dbReference type="InterPro" id="IPR058163">
    <property type="entry name" value="LysR-type_TF_proteobact-type"/>
</dbReference>
<dbReference type="OrthoDB" id="9813056at2"/>
<dbReference type="RefSeq" id="WP_106162187.1">
    <property type="nucleotide sequence ID" value="NZ_PVUF01000001.1"/>
</dbReference>
<dbReference type="FunFam" id="1.10.10.10:FF:000001">
    <property type="entry name" value="LysR family transcriptional regulator"/>
    <property type="match status" value="1"/>
</dbReference>
<comment type="similarity">
    <text evidence="1">Belongs to the LysR transcriptional regulatory family.</text>
</comment>
<dbReference type="SUPFAM" id="SSF46785">
    <property type="entry name" value="Winged helix' DNA-binding domain"/>
    <property type="match status" value="1"/>
</dbReference>